<reference evidence="1" key="1">
    <citation type="journal article" date="2022" name="bioRxiv">
        <title>Sequencing and chromosome-scale assembly of the giantPleurodeles waltlgenome.</title>
        <authorList>
            <person name="Brown T."/>
            <person name="Elewa A."/>
            <person name="Iarovenko S."/>
            <person name="Subramanian E."/>
            <person name="Araus A.J."/>
            <person name="Petzold A."/>
            <person name="Susuki M."/>
            <person name="Suzuki K.-i.T."/>
            <person name="Hayashi T."/>
            <person name="Toyoda A."/>
            <person name="Oliveira C."/>
            <person name="Osipova E."/>
            <person name="Leigh N.D."/>
            <person name="Simon A."/>
            <person name="Yun M.H."/>
        </authorList>
    </citation>
    <scope>NUCLEOTIDE SEQUENCE</scope>
    <source>
        <strain evidence="1">20211129_DDA</strain>
        <tissue evidence="1">Liver</tissue>
    </source>
</reference>
<dbReference type="EMBL" id="JANPWB010000013">
    <property type="protein sequence ID" value="KAJ1111596.1"/>
    <property type="molecule type" value="Genomic_DNA"/>
</dbReference>
<organism evidence="1 2">
    <name type="scientific">Pleurodeles waltl</name>
    <name type="common">Iberian ribbed newt</name>
    <dbReference type="NCBI Taxonomy" id="8319"/>
    <lineage>
        <taxon>Eukaryota</taxon>
        <taxon>Metazoa</taxon>
        <taxon>Chordata</taxon>
        <taxon>Craniata</taxon>
        <taxon>Vertebrata</taxon>
        <taxon>Euteleostomi</taxon>
        <taxon>Amphibia</taxon>
        <taxon>Batrachia</taxon>
        <taxon>Caudata</taxon>
        <taxon>Salamandroidea</taxon>
        <taxon>Salamandridae</taxon>
        <taxon>Pleurodelinae</taxon>
        <taxon>Pleurodeles</taxon>
    </lineage>
</organism>
<comment type="caution">
    <text evidence="1">The sequence shown here is derived from an EMBL/GenBank/DDBJ whole genome shotgun (WGS) entry which is preliminary data.</text>
</comment>
<protein>
    <submittedName>
        <fullName evidence="1">Uncharacterized protein</fullName>
    </submittedName>
</protein>
<name>A0AAV7N7V4_PLEWA</name>
<dbReference type="AlphaFoldDB" id="A0AAV7N7V4"/>
<accession>A0AAV7N7V4</accession>
<proteinExistence type="predicted"/>
<keyword evidence="2" id="KW-1185">Reference proteome</keyword>
<dbReference type="Proteomes" id="UP001066276">
    <property type="component" value="Chromosome 9"/>
</dbReference>
<sequence>MCQDSAHAQYPSAWTWRPCWSRLCTGEGDGDIRACDFRVYYREQRSSPEAENLPRWQKASLVGPTDSLRRAAVYRASDRSAWSLYQRDPFQDGAAPAGSCRGTCIYFRLR</sequence>
<gene>
    <name evidence="1" type="ORF">NDU88_008913</name>
</gene>
<evidence type="ECO:0000313" key="1">
    <source>
        <dbReference type="EMBL" id="KAJ1111596.1"/>
    </source>
</evidence>
<evidence type="ECO:0000313" key="2">
    <source>
        <dbReference type="Proteomes" id="UP001066276"/>
    </source>
</evidence>